<keyword evidence="3" id="KW-1185">Reference proteome</keyword>
<dbReference type="SUPFAM" id="SSF55729">
    <property type="entry name" value="Acyl-CoA N-acyltransferases (Nat)"/>
    <property type="match status" value="1"/>
</dbReference>
<dbReference type="AlphaFoldDB" id="A0A0M6XWX1"/>
<dbReference type="PROSITE" id="PS51186">
    <property type="entry name" value="GNAT"/>
    <property type="match status" value="1"/>
</dbReference>
<dbReference type="RefSeq" id="WP_055684168.1">
    <property type="nucleotide sequence ID" value="NZ_CXPG01000026.1"/>
</dbReference>
<dbReference type="Proteomes" id="UP000048908">
    <property type="component" value="Unassembled WGS sequence"/>
</dbReference>
<dbReference type="EMBL" id="CXPG01000026">
    <property type="protein sequence ID" value="CTQ34803.1"/>
    <property type="molecule type" value="Genomic_DNA"/>
</dbReference>
<dbReference type="InterPro" id="IPR000182">
    <property type="entry name" value="GNAT_dom"/>
</dbReference>
<feature type="domain" description="N-acetyltransferase" evidence="1">
    <location>
        <begin position="38"/>
        <end position="198"/>
    </location>
</feature>
<dbReference type="Pfam" id="PF00583">
    <property type="entry name" value="Acetyltransf_1"/>
    <property type="match status" value="1"/>
</dbReference>
<name>A0A0M6XWX1_9RHOB</name>
<dbReference type="OrthoDB" id="6293260at2"/>
<reference evidence="2 3" key="1">
    <citation type="submission" date="2015-07" db="EMBL/GenBank/DDBJ databases">
        <authorList>
            <person name="Noorani M."/>
        </authorList>
    </citation>
    <scope>NUCLEOTIDE SEQUENCE [LARGE SCALE GENOMIC DNA]</scope>
    <source>
        <strain evidence="2 3">CECT 5088</strain>
    </source>
</reference>
<accession>A0A0M6XWX1</accession>
<protein>
    <recommendedName>
        <fullName evidence="1">N-acetyltransferase domain-containing protein</fullName>
    </recommendedName>
</protein>
<dbReference type="GO" id="GO:0016747">
    <property type="term" value="F:acyltransferase activity, transferring groups other than amino-acyl groups"/>
    <property type="evidence" value="ECO:0007669"/>
    <property type="project" value="InterPro"/>
</dbReference>
<proteinExistence type="predicted"/>
<evidence type="ECO:0000313" key="2">
    <source>
        <dbReference type="EMBL" id="CTQ34803.1"/>
    </source>
</evidence>
<gene>
    <name evidence="2" type="ORF">JAN5088_03599</name>
</gene>
<dbReference type="InterPro" id="IPR016181">
    <property type="entry name" value="Acyl_CoA_acyltransferase"/>
</dbReference>
<organism evidence="2 3">
    <name type="scientific">Jannaschia rubra</name>
    <dbReference type="NCBI Taxonomy" id="282197"/>
    <lineage>
        <taxon>Bacteria</taxon>
        <taxon>Pseudomonadati</taxon>
        <taxon>Pseudomonadota</taxon>
        <taxon>Alphaproteobacteria</taxon>
        <taxon>Rhodobacterales</taxon>
        <taxon>Roseobacteraceae</taxon>
        <taxon>Jannaschia</taxon>
    </lineage>
</organism>
<evidence type="ECO:0000313" key="3">
    <source>
        <dbReference type="Proteomes" id="UP000048908"/>
    </source>
</evidence>
<dbReference type="Gene3D" id="3.40.630.30">
    <property type="match status" value="1"/>
</dbReference>
<sequence>MAGPSKRSFASRLRKAFRDHVYDVDHVLYFEKPLDGGDNLRPLAAGDRVAHIATSVDDLGPLIDAFPKRAGYFREYVSRGITAFYATKDGKVLAYVFGTTEDFYDRHLWKNTVTVPPRHFFHFAGFVVPSSRGSSVSLYLLRKMYEHFRKQGISTAITTISSRNVPSWRLCLKLGYVQKPLAWDVYNVPGFTWSRPVPVRTWVTRAKKTGAGTKAEAPTGR</sequence>
<evidence type="ECO:0000259" key="1">
    <source>
        <dbReference type="PROSITE" id="PS51186"/>
    </source>
</evidence>